<name>A0A8K0JPM7_9TREE</name>
<keyword evidence="2" id="KW-1185">Reference proteome</keyword>
<dbReference type="AlphaFoldDB" id="A0A8K0JPM7"/>
<evidence type="ECO:0000313" key="2">
    <source>
        <dbReference type="Proteomes" id="UP000812966"/>
    </source>
</evidence>
<accession>A0A8K0JPM7</accession>
<sequence>MRPHKFTSTQEYNTSLALRRQYVADAKSKEAPSFAVTGIIRSSELDVSKIALYVKRQGQATRSAVASYDFPLSAEDVQRVYHAGLPSQHGKGSETVYDPTYRQAHKIKPPYFALSADLIDASNVLNTLPTTLKLEDKRLTARLHKLNVYATGGFFKPHRE</sequence>
<protein>
    <submittedName>
        <fullName evidence="1">Uncharacterized protein</fullName>
    </submittedName>
</protein>
<organism evidence="1 2">
    <name type="scientific">Filobasidium floriforme</name>
    <dbReference type="NCBI Taxonomy" id="5210"/>
    <lineage>
        <taxon>Eukaryota</taxon>
        <taxon>Fungi</taxon>
        <taxon>Dikarya</taxon>
        <taxon>Basidiomycota</taxon>
        <taxon>Agaricomycotina</taxon>
        <taxon>Tremellomycetes</taxon>
        <taxon>Filobasidiales</taxon>
        <taxon>Filobasidiaceae</taxon>
        <taxon>Filobasidium</taxon>
    </lineage>
</organism>
<dbReference type="EMBL" id="JABELV010000022">
    <property type="protein sequence ID" value="KAG7562971.1"/>
    <property type="molecule type" value="Genomic_DNA"/>
</dbReference>
<comment type="caution">
    <text evidence="1">The sequence shown here is derived from an EMBL/GenBank/DDBJ whole genome shotgun (WGS) entry which is preliminary data.</text>
</comment>
<reference evidence="1" key="1">
    <citation type="submission" date="2020-04" db="EMBL/GenBank/DDBJ databases">
        <title>Analysis of mating type loci in Filobasidium floriforme.</title>
        <authorList>
            <person name="Nowrousian M."/>
        </authorList>
    </citation>
    <scope>NUCLEOTIDE SEQUENCE</scope>
    <source>
        <strain evidence="1">CBS 6242</strain>
    </source>
</reference>
<proteinExistence type="predicted"/>
<gene>
    <name evidence="1" type="ORF">FFLO_01529</name>
</gene>
<dbReference type="Proteomes" id="UP000812966">
    <property type="component" value="Unassembled WGS sequence"/>
</dbReference>
<dbReference type="OrthoDB" id="2564437at2759"/>
<evidence type="ECO:0000313" key="1">
    <source>
        <dbReference type="EMBL" id="KAG7562971.1"/>
    </source>
</evidence>